<dbReference type="EMBL" id="BPVZ01000490">
    <property type="protein sequence ID" value="GKV51352.1"/>
    <property type="molecule type" value="Genomic_DNA"/>
</dbReference>
<dbReference type="Proteomes" id="UP001054252">
    <property type="component" value="Unassembled WGS sequence"/>
</dbReference>
<keyword evidence="1" id="KW-0812">Transmembrane</keyword>
<evidence type="ECO:0000313" key="3">
    <source>
        <dbReference type="Proteomes" id="UP001054252"/>
    </source>
</evidence>
<keyword evidence="3" id="KW-1185">Reference proteome</keyword>
<organism evidence="2 3">
    <name type="scientific">Rubroshorea leprosula</name>
    <dbReference type="NCBI Taxonomy" id="152421"/>
    <lineage>
        <taxon>Eukaryota</taxon>
        <taxon>Viridiplantae</taxon>
        <taxon>Streptophyta</taxon>
        <taxon>Embryophyta</taxon>
        <taxon>Tracheophyta</taxon>
        <taxon>Spermatophyta</taxon>
        <taxon>Magnoliopsida</taxon>
        <taxon>eudicotyledons</taxon>
        <taxon>Gunneridae</taxon>
        <taxon>Pentapetalae</taxon>
        <taxon>rosids</taxon>
        <taxon>malvids</taxon>
        <taxon>Malvales</taxon>
        <taxon>Dipterocarpaceae</taxon>
        <taxon>Rubroshorea</taxon>
    </lineage>
</organism>
<sequence length="345" mass="39810">MEDMRASTAVPEIVKIVRLVVKFHPLLIVTNLIFGVIFLYDWIEEEVSNQWKFLKVYCQSTMRALLDPITEKMKNLSEALQMHFNNEAAKGQLKAKLIGKLTLFFAAFLLLDIELSSEYDKRGVKTQLLLLVGLDLLTRSKLWSELRILRQSCSCAINSTSNFTLFILALLFQKFYDNSLRSLGFMLSIAIFFLCLLVVLRPRTDLGLFSFIIGVIGSITYNQYKFKFPTWIIASICFVLFSFKSWMDKYWLDLEEDHSTNTTVGSTSLFSVFSSSVASYAKAIFGFVTSLYKYQRNHRHDLVIVIYHQIQYCGVGWFGTSHAMQRMDVIPWIQLLTTTHHQQQG</sequence>
<keyword evidence="1" id="KW-1133">Transmembrane helix</keyword>
<protein>
    <submittedName>
        <fullName evidence="2">Uncharacterized protein</fullName>
    </submittedName>
</protein>
<reference evidence="2 3" key="1">
    <citation type="journal article" date="2021" name="Commun. Biol.">
        <title>The genome of Shorea leprosula (Dipterocarpaceae) highlights the ecological relevance of drought in aseasonal tropical rainforests.</title>
        <authorList>
            <person name="Ng K.K.S."/>
            <person name="Kobayashi M.J."/>
            <person name="Fawcett J.A."/>
            <person name="Hatakeyama M."/>
            <person name="Paape T."/>
            <person name="Ng C.H."/>
            <person name="Ang C.C."/>
            <person name="Tnah L.H."/>
            <person name="Lee C.T."/>
            <person name="Nishiyama T."/>
            <person name="Sese J."/>
            <person name="O'Brien M.J."/>
            <person name="Copetti D."/>
            <person name="Mohd Noor M.I."/>
            <person name="Ong R.C."/>
            <person name="Putra M."/>
            <person name="Sireger I.Z."/>
            <person name="Indrioko S."/>
            <person name="Kosugi Y."/>
            <person name="Izuno A."/>
            <person name="Isagi Y."/>
            <person name="Lee S.L."/>
            <person name="Shimizu K.K."/>
        </authorList>
    </citation>
    <scope>NUCLEOTIDE SEQUENCE [LARGE SCALE GENOMIC DNA]</scope>
    <source>
        <strain evidence="2">214</strain>
    </source>
</reference>
<proteinExistence type="predicted"/>
<evidence type="ECO:0000256" key="1">
    <source>
        <dbReference type="SAM" id="Phobius"/>
    </source>
</evidence>
<gene>
    <name evidence="2" type="ORF">SLEP1_g58019</name>
</gene>
<accession>A0AAV5MRZ2</accession>
<feature type="transmembrane region" description="Helical" evidence="1">
    <location>
        <begin position="183"/>
        <end position="200"/>
    </location>
</feature>
<keyword evidence="1" id="KW-0472">Membrane</keyword>
<name>A0AAV5MRZ2_9ROSI</name>
<feature type="transmembrane region" description="Helical" evidence="1">
    <location>
        <begin position="148"/>
        <end position="171"/>
    </location>
</feature>
<feature type="transmembrane region" description="Helical" evidence="1">
    <location>
        <begin position="206"/>
        <end position="224"/>
    </location>
</feature>
<feature type="transmembrane region" description="Helical" evidence="1">
    <location>
        <begin position="267"/>
        <end position="292"/>
    </location>
</feature>
<evidence type="ECO:0000313" key="2">
    <source>
        <dbReference type="EMBL" id="GKV51352.1"/>
    </source>
</evidence>
<feature type="transmembrane region" description="Helical" evidence="1">
    <location>
        <begin position="23"/>
        <end position="43"/>
    </location>
</feature>
<feature type="transmembrane region" description="Helical" evidence="1">
    <location>
        <begin position="231"/>
        <end position="247"/>
    </location>
</feature>
<dbReference type="AlphaFoldDB" id="A0AAV5MRZ2"/>
<comment type="caution">
    <text evidence="2">The sequence shown here is derived from an EMBL/GenBank/DDBJ whole genome shotgun (WGS) entry which is preliminary data.</text>
</comment>